<gene>
    <name evidence="1" type="ORF">VV02_23680</name>
</gene>
<dbReference type="InterPro" id="IPR003789">
    <property type="entry name" value="Asn/Gln_tRNA_amidoTrase-B-like"/>
</dbReference>
<dbReference type="Gene3D" id="1.10.1510.10">
    <property type="entry name" value="Uncharacterised protein YqeY/AIM41 PF09424, N-terminal domain"/>
    <property type="match status" value="1"/>
</dbReference>
<dbReference type="InterPro" id="IPR042184">
    <property type="entry name" value="YqeY/Aim41_N"/>
</dbReference>
<dbReference type="PATRIC" id="fig|571913.6.peg.4797"/>
<dbReference type="Gene3D" id="1.10.10.410">
    <property type="match status" value="1"/>
</dbReference>
<accession>A0A0K1JN63</accession>
<keyword evidence="1" id="KW-0808">Transferase</keyword>
<dbReference type="KEGG" id="lmoi:VV02_23680"/>
<dbReference type="InterPro" id="IPR019004">
    <property type="entry name" value="YqeY/Aim41"/>
</dbReference>
<dbReference type="PANTHER" id="PTHR28055">
    <property type="entry name" value="ALTERED INHERITANCE OF MITOCHONDRIA PROTEIN 41, MITOCHONDRIAL"/>
    <property type="match status" value="1"/>
</dbReference>
<reference evidence="1 2" key="1">
    <citation type="submission" date="2015-03" db="EMBL/GenBank/DDBJ databases">
        <title>Luteipulveratus halotolerans sp. nov., a novel actinobacterium (Dermacoccaceae) from Sarawak, Malaysia.</title>
        <authorList>
            <person name="Juboi H."/>
            <person name="Basik A."/>
            <person name="Shamsul S.S."/>
            <person name="Arnold P."/>
            <person name="Schmitt E.K."/>
            <person name="Sanglier J.-J."/>
            <person name="Yeo T."/>
        </authorList>
    </citation>
    <scope>NUCLEOTIDE SEQUENCE [LARGE SCALE GENOMIC DNA]</scope>
    <source>
        <strain evidence="1 2">MN07-A0370</strain>
    </source>
</reference>
<dbReference type="RefSeq" id="WP_052595628.1">
    <property type="nucleotide sequence ID" value="NZ_CP011112.1"/>
</dbReference>
<organism evidence="1 2">
    <name type="scientific">Luteipulveratus mongoliensis</name>
    <dbReference type="NCBI Taxonomy" id="571913"/>
    <lineage>
        <taxon>Bacteria</taxon>
        <taxon>Bacillati</taxon>
        <taxon>Actinomycetota</taxon>
        <taxon>Actinomycetes</taxon>
        <taxon>Micrococcales</taxon>
        <taxon>Dermacoccaceae</taxon>
        <taxon>Luteipulveratus</taxon>
    </lineage>
</organism>
<dbReference type="EMBL" id="CP011112">
    <property type="protein sequence ID" value="AKU18154.1"/>
    <property type="molecule type" value="Genomic_DNA"/>
</dbReference>
<name>A0A0K1JN63_9MICO</name>
<dbReference type="SUPFAM" id="SSF89095">
    <property type="entry name" value="GatB/YqeY motif"/>
    <property type="match status" value="1"/>
</dbReference>
<sequence length="151" mass="16188">MTDLKSTLRSNLTDAIRARDQLRSNTLRMTIAAIGNAEVAGKEAKTLTDDEVLQVITKEAKKRRESAEAYDGAGRTELADTERAELEILETYLPKQLSDEEIEAIVTDAVAETGASGMGQMGQVMKVVQPKIAGQAEGGRVAAAVKRALSV</sequence>
<evidence type="ECO:0000313" key="1">
    <source>
        <dbReference type="EMBL" id="AKU18154.1"/>
    </source>
</evidence>
<dbReference type="PANTHER" id="PTHR28055:SF1">
    <property type="entry name" value="ALTERED INHERITANCE OF MITOCHONDRIA PROTEIN 41, MITOCHONDRIAL"/>
    <property type="match status" value="1"/>
</dbReference>
<dbReference type="OrthoDB" id="5244551at2"/>
<dbReference type="InterPro" id="IPR023168">
    <property type="entry name" value="GatB_Yqey_C_2"/>
</dbReference>
<dbReference type="Proteomes" id="UP000066480">
    <property type="component" value="Chromosome"/>
</dbReference>
<dbReference type="GO" id="GO:0016740">
    <property type="term" value="F:transferase activity"/>
    <property type="evidence" value="ECO:0007669"/>
    <property type="project" value="UniProtKB-KW"/>
</dbReference>
<dbReference type="Pfam" id="PF09424">
    <property type="entry name" value="YqeY"/>
    <property type="match status" value="1"/>
</dbReference>
<evidence type="ECO:0000313" key="2">
    <source>
        <dbReference type="Proteomes" id="UP000066480"/>
    </source>
</evidence>
<dbReference type="GO" id="GO:0016884">
    <property type="term" value="F:carbon-nitrogen ligase activity, with glutamine as amido-N-donor"/>
    <property type="evidence" value="ECO:0007669"/>
    <property type="project" value="InterPro"/>
</dbReference>
<dbReference type="STRING" id="571913.VV02_23680"/>
<dbReference type="AlphaFoldDB" id="A0A0K1JN63"/>
<proteinExistence type="predicted"/>
<protein>
    <submittedName>
        <fullName evidence="1">Glutamyl-tRNA amidotransferase</fullName>
    </submittedName>
</protein>
<keyword evidence="2" id="KW-1185">Reference proteome</keyword>